<keyword evidence="6" id="KW-0238">DNA-binding</keyword>
<evidence type="ECO:0000256" key="4">
    <source>
        <dbReference type="ARBA" id="ARBA00022771"/>
    </source>
</evidence>
<dbReference type="GO" id="GO:0030674">
    <property type="term" value="F:protein-macromolecule adaptor activity"/>
    <property type="evidence" value="ECO:0007669"/>
    <property type="project" value="UniProtKB-ARBA"/>
</dbReference>
<dbReference type="GO" id="GO:0003700">
    <property type="term" value="F:DNA-binding transcription factor activity"/>
    <property type="evidence" value="ECO:0007669"/>
    <property type="project" value="TreeGrafter"/>
</dbReference>
<protein>
    <recommendedName>
        <fullName evidence="10">C2H2-type domain-containing protein</fullName>
    </recommendedName>
</protein>
<evidence type="ECO:0000256" key="6">
    <source>
        <dbReference type="ARBA" id="ARBA00023125"/>
    </source>
</evidence>
<dbReference type="Pfam" id="PF00096">
    <property type="entry name" value="zf-C2H2"/>
    <property type="match status" value="6"/>
</dbReference>
<dbReference type="Gene3D" id="3.30.160.60">
    <property type="entry name" value="Classic Zinc Finger"/>
    <property type="match status" value="6"/>
</dbReference>
<evidence type="ECO:0000313" key="11">
    <source>
        <dbReference type="EMBL" id="CAB0029358.1"/>
    </source>
</evidence>
<evidence type="ECO:0000256" key="7">
    <source>
        <dbReference type="ARBA" id="ARBA00023242"/>
    </source>
</evidence>
<dbReference type="GO" id="GO:0000978">
    <property type="term" value="F:RNA polymerase II cis-regulatory region sequence-specific DNA binding"/>
    <property type="evidence" value="ECO:0007669"/>
    <property type="project" value="TreeGrafter"/>
</dbReference>
<dbReference type="EMBL" id="CADCXV010000313">
    <property type="protein sequence ID" value="CAB0029358.1"/>
    <property type="molecule type" value="Genomic_DNA"/>
</dbReference>
<feature type="repeat" description="ANK" evidence="8">
    <location>
        <begin position="483"/>
        <end position="515"/>
    </location>
</feature>
<proteinExistence type="predicted"/>
<dbReference type="PANTHER" id="PTHR24390:SF159">
    <property type="entry name" value="GROWTH FACTOR INDEPENDENT 1 TRANSCRIPTIONAL REPRESSOR"/>
    <property type="match status" value="1"/>
</dbReference>
<dbReference type="SUPFAM" id="SSF57667">
    <property type="entry name" value="beta-beta-alpha zinc fingers"/>
    <property type="match status" value="4"/>
</dbReference>
<evidence type="ECO:0000256" key="8">
    <source>
        <dbReference type="PROSITE-ProRule" id="PRU00023"/>
    </source>
</evidence>
<dbReference type="PROSITE" id="PS00028">
    <property type="entry name" value="ZINC_FINGER_C2H2_1"/>
    <property type="match status" value="6"/>
</dbReference>
<sequence>MRQKSHLLFHQKIQHQVFKDYLCDNCGKKFQNQGNLNQHQKAIHEGRKDYACNKCAKTFRDQGYLLDHQRVVHEGRKDFACDKCEKKFGRKPDMLKHQMTIHEGRKDYGCDKCEKKFGIQSNLKQHQKVVHEGRKDYACERCGKKFAQKVQLIGHQKTVHEGRRDYACDKCEKIFKHKRTLVIHQKTVHESRKDNACDAREKKFVNKERSRRLQQVVHAVTKATVNFVCAVPYRVCKTMSNDIDTKCLMKLKTWRDNVNWTIEEDRHRLLRQMFPLIRHWKGQLPNLRDIFEKDEIDWFLAESLKAKYSDHKNELLPLVEFLIKTGYKDEPSVDKDGKPLLRCTTPVHLAARRNLRNKHTLVRELFKIYDRFDVNYSDESGLTHFHVACMAGFAEIVQNYLELGQDPNFSFHPPLQLALFSRDENLARLLLMHGADPNFTDADGSTLLHNICKRDDGDHVAKLFFRINDEVGREVRLDAADDKGNTPLHLALDYGMRATTELLLRHGADPNLADPAGYTPLHIVCMRADADDFARLFFEICDEKQQPVLVDARDEMGRTPLRWAVARLLVNTVDALLDHGADLSDFDFPTESQIAASVKSYESKHLLHFKLLLASSVLSILESLEKRGYELERSNALILMKLFPAYGLFEVPCKYVQFYKMLMNKSKAIKVRPELSLHDLIQLRPRQAVKLQLTCRDYHELARTAKFHKLPRKQCEDLFVHLCEKMSRRFFKRWALDTFMELTSYRVPVLCCEMIIEPLMNQELYRICLAAEDKCRRR</sequence>
<dbReference type="Gene3D" id="1.25.40.20">
    <property type="entry name" value="Ankyrin repeat-containing domain"/>
    <property type="match status" value="2"/>
</dbReference>
<dbReference type="SMART" id="SM00248">
    <property type="entry name" value="ANK"/>
    <property type="match status" value="7"/>
</dbReference>
<feature type="repeat" description="ANK" evidence="8">
    <location>
        <begin position="556"/>
        <end position="588"/>
    </location>
</feature>
<dbReference type="GO" id="GO:0005634">
    <property type="term" value="C:nucleus"/>
    <property type="evidence" value="ECO:0007669"/>
    <property type="project" value="UniProtKB-SubCell"/>
</dbReference>
<keyword evidence="8" id="KW-0040">ANK repeat</keyword>
<feature type="repeat" description="ANK" evidence="8">
    <location>
        <begin position="410"/>
        <end position="442"/>
    </location>
</feature>
<keyword evidence="7" id="KW-0539">Nucleus</keyword>
<evidence type="ECO:0000259" key="10">
    <source>
        <dbReference type="PROSITE" id="PS50157"/>
    </source>
</evidence>
<gene>
    <name evidence="11" type="ORF">TBRA_LOCUS1396</name>
</gene>
<dbReference type="GO" id="GO:0006357">
    <property type="term" value="P:regulation of transcription by RNA polymerase II"/>
    <property type="evidence" value="ECO:0007669"/>
    <property type="project" value="TreeGrafter"/>
</dbReference>
<comment type="subcellular location">
    <subcellularLocation>
        <location evidence="1">Nucleus</location>
    </subcellularLocation>
</comment>
<feature type="domain" description="C2H2-type" evidence="10">
    <location>
        <begin position="21"/>
        <end position="49"/>
    </location>
</feature>
<dbReference type="PANTHER" id="PTHR24390">
    <property type="entry name" value="ZINC FINGER PROTEIN"/>
    <property type="match status" value="1"/>
</dbReference>
<dbReference type="AlphaFoldDB" id="A0A6H5HV86"/>
<keyword evidence="2" id="KW-0479">Metal-binding</keyword>
<accession>A0A6H5HV86</accession>
<feature type="domain" description="C2H2-type" evidence="10">
    <location>
        <begin position="50"/>
        <end position="78"/>
    </location>
</feature>
<evidence type="ECO:0000256" key="3">
    <source>
        <dbReference type="ARBA" id="ARBA00022737"/>
    </source>
</evidence>
<feature type="domain" description="C2H2-type" evidence="10">
    <location>
        <begin position="137"/>
        <end position="165"/>
    </location>
</feature>
<evidence type="ECO:0000256" key="5">
    <source>
        <dbReference type="ARBA" id="ARBA00022833"/>
    </source>
</evidence>
<dbReference type="InterPro" id="IPR013087">
    <property type="entry name" value="Znf_C2H2_type"/>
</dbReference>
<dbReference type="InterPro" id="IPR002110">
    <property type="entry name" value="Ankyrin_rpt"/>
</dbReference>
<dbReference type="Proteomes" id="UP000479190">
    <property type="component" value="Unassembled WGS sequence"/>
</dbReference>
<dbReference type="InterPro" id="IPR036770">
    <property type="entry name" value="Ankyrin_rpt-contain_sf"/>
</dbReference>
<dbReference type="PROSITE" id="PS50297">
    <property type="entry name" value="ANK_REP_REGION"/>
    <property type="match status" value="2"/>
</dbReference>
<dbReference type="SMART" id="SM00355">
    <property type="entry name" value="ZnF_C2H2"/>
    <property type="match status" value="6"/>
</dbReference>
<name>A0A6H5HV86_9HYME</name>
<keyword evidence="12" id="KW-1185">Reference proteome</keyword>
<dbReference type="OrthoDB" id="9675950at2759"/>
<evidence type="ECO:0000313" key="12">
    <source>
        <dbReference type="Proteomes" id="UP000479190"/>
    </source>
</evidence>
<evidence type="ECO:0000256" key="2">
    <source>
        <dbReference type="ARBA" id="ARBA00022723"/>
    </source>
</evidence>
<dbReference type="Pfam" id="PF12796">
    <property type="entry name" value="Ank_2"/>
    <property type="match status" value="1"/>
</dbReference>
<organism evidence="11 12">
    <name type="scientific">Trichogramma brassicae</name>
    <dbReference type="NCBI Taxonomy" id="86971"/>
    <lineage>
        <taxon>Eukaryota</taxon>
        <taxon>Metazoa</taxon>
        <taxon>Ecdysozoa</taxon>
        <taxon>Arthropoda</taxon>
        <taxon>Hexapoda</taxon>
        <taxon>Insecta</taxon>
        <taxon>Pterygota</taxon>
        <taxon>Neoptera</taxon>
        <taxon>Endopterygota</taxon>
        <taxon>Hymenoptera</taxon>
        <taxon>Apocrita</taxon>
        <taxon>Proctotrupomorpha</taxon>
        <taxon>Chalcidoidea</taxon>
        <taxon>Trichogrammatidae</taxon>
        <taxon>Trichogramma</taxon>
    </lineage>
</organism>
<keyword evidence="3" id="KW-0677">Repeat</keyword>
<reference evidence="11 12" key="1">
    <citation type="submission" date="2020-02" db="EMBL/GenBank/DDBJ databases">
        <authorList>
            <person name="Ferguson B K."/>
        </authorList>
    </citation>
    <scope>NUCLEOTIDE SEQUENCE [LARGE SCALE GENOMIC DNA]</scope>
</reference>
<feature type="domain" description="C2H2-type" evidence="10">
    <location>
        <begin position="79"/>
        <end position="107"/>
    </location>
</feature>
<evidence type="ECO:0000256" key="9">
    <source>
        <dbReference type="PROSITE-ProRule" id="PRU00042"/>
    </source>
</evidence>
<dbReference type="GO" id="GO:0008270">
    <property type="term" value="F:zinc ion binding"/>
    <property type="evidence" value="ECO:0007669"/>
    <property type="project" value="UniProtKB-KW"/>
</dbReference>
<keyword evidence="5" id="KW-0862">Zinc</keyword>
<evidence type="ECO:0000256" key="1">
    <source>
        <dbReference type="ARBA" id="ARBA00004123"/>
    </source>
</evidence>
<dbReference type="FunFam" id="3.30.160.60:FF:000688">
    <property type="entry name" value="zinc finger protein 197 isoform X1"/>
    <property type="match status" value="1"/>
</dbReference>
<dbReference type="InterPro" id="IPR036236">
    <property type="entry name" value="Znf_C2H2_sf"/>
</dbReference>
<keyword evidence="4 9" id="KW-0863">Zinc-finger</keyword>
<dbReference type="SUPFAM" id="SSF48403">
    <property type="entry name" value="Ankyrin repeat"/>
    <property type="match status" value="1"/>
</dbReference>
<feature type="domain" description="C2H2-type" evidence="10">
    <location>
        <begin position="108"/>
        <end position="136"/>
    </location>
</feature>
<dbReference type="PROSITE" id="PS50157">
    <property type="entry name" value="ZINC_FINGER_C2H2_2"/>
    <property type="match status" value="6"/>
</dbReference>
<dbReference type="PROSITE" id="PS50088">
    <property type="entry name" value="ANK_REPEAT"/>
    <property type="match status" value="3"/>
</dbReference>
<feature type="domain" description="C2H2-type" evidence="10">
    <location>
        <begin position="166"/>
        <end position="194"/>
    </location>
</feature>